<protein>
    <submittedName>
        <fullName evidence="1">Uncharacterized protein</fullName>
    </submittedName>
</protein>
<keyword evidence="2" id="KW-1185">Reference proteome</keyword>
<accession>A0A1R0GVA9</accession>
<sequence length="72" mass="8089">MKNVPYKYIPFLWSKGQSLLVLRDLRAGITPLLRLSALRTLLPELTTPIVFTDPTVEIIGKNLISWLGPELG</sequence>
<organism evidence="1 2">
    <name type="scientific">Smittium mucronatum</name>
    <dbReference type="NCBI Taxonomy" id="133383"/>
    <lineage>
        <taxon>Eukaryota</taxon>
        <taxon>Fungi</taxon>
        <taxon>Fungi incertae sedis</taxon>
        <taxon>Zoopagomycota</taxon>
        <taxon>Kickxellomycotina</taxon>
        <taxon>Harpellomycetes</taxon>
        <taxon>Harpellales</taxon>
        <taxon>Legeriomycetaceae</taxon>
        <taxon>Smittium</taxon>
    </lineage>
</organism>
<gene>
    <name evidence="1" type="ORF">AYI68_g5079</name>
</gene>
<proteinExistence type="predicted"/>
<dbReference type="Proteomes" id="UP000187455">
    <property type="component" value="Unassembled WGS sequence"/>
</dbReference>
<evidence type="ECO:0000313" key="1">
    <source>
        <dbReference type="EMBL" id="OLY80817.1"/>
    </source>
</evidence>
<comment type="caution">
    <text evidence="1">The sequence shown here is derived from an EMBL/GenBank/DDBJ whole genome shotgun (WGS) entry which is preliminary data.</text>
</comment>
<dbReference type="AlphaFoldDB" id="A0A1R0GVA9"/>
<reference evidence="1 2" key="1">
    <citation type="journal article" date="2016" name="Mol. Biol. Evol.">
        <title>Genome-Wide Survey of Gut Fungi (Harpellales) Reveals the First Horizontally Transferred Ubiquitin Gene from a Mosquito Host.</title>
        <authorList>
            <person name="Wang Y."/>
            <person name="White M.M."/>
            <person name="Kvist S."/>
            <person name="Moncalvo J.M."/>
        </authorList>
    </citation>
    <scope>NUCLEOTIDE SEQUENCE [LARGE SCALE GENOMIC DNA]</scope>
    <source>
        <strain evidence="1 2">ALG-7-W6</strain>
    </source>
</reference>
<name>A0A1R0GVA9_9FUNG</name>
<evidence type="ECO:0000313" key="2">
    <source>
        <dbReference type="Proteomes" id="UP000187455"/>
    </source>
</evidence>
<dbReference type="EMBL" id="LSSL01003100">
    <property type="protein sequence ID" value="OLY80817.1"/>
    <property type="molecule type" value="Genomic_DNA"/>
</dbReference>